<proteinExistence type="inferred from homology"/>
<protein>
    <submittedName>
        <fullName evidence="3">NifU-like protein 4, mitochondrial</fullName>
    </submittedName>
</protein>
<evidence type="ECO:0000259" key="2">
    <source>
        <dbReference type="SMART" id="SM00932"/>
    </source>
</evidence>
<comment type="similarity">
    <text evidence="1">Belongs to the NifU family.</text>
</comment>
<evidence type="ECO:0000256" key="1">
    <source>
        <dbReference type="ARBA" id="ARBA00006420"/>
    </source>
</evidence>
<gene>
    <name evidence="3" type="ORF">Sango_2675300</name>
</gene>
<reference evidence="3" key="1">
    <citation type="submission" date="2020-06" db="EMBL/GenBank/DDBJ databases">
        <authorList>
            <person name="Li T."/>
            <person name="Hu X."/>
            <person name="Zhang T."/>
            <person name="Song X."/>
            <person name="Zhang H."/>
            <person name="Dai N."/>
            <person name="Sheng W."/>
            <person name="Hou X."/>
            <person name="Wei L."/>
        </authorList>
    </citation>
    <scope>NUCLEOTIDE SEQUENCE</scope>
    <source>
        <strain evidence="3">K16</strain>
        <tissue evidence="3">Leaf</tissue>
    </source>
</reference>
<dbReference type="SMART" id="SM00932">
    <property type="entry name" value="Nfu_N"/>
    <property type="match status" value="1"/>
</dbReference>
<dbReference type="GO" id="GO:0005739">
    <property type="term" value="C:mitochondrion"/>
    <property type="evidence" value="ECO:0007669"/>
    <property type="project" value="TreeGrafter"/>
</dbReference>
<dbReference type="PANTHER" id="PTHR11178:SF1">
    <property type="entry name" value="NFU1 IRON-SULFUR CLUSTER SCAFFOLD HOMOLOG, MITOCHONDRIAL"/>
    <property type="match status" value="1"/>
</dbReference>
<dbReference type="EMBL" id="JACGWL010000016">
    <property type="protein sequence ID" value="KAK4385513.1"/>
    <property type="molecule type" value="Genomic_DNA"/>
</dbReference>
<organism evidence="3 4">
    <name type="scientific">Sesamum angolense</name>
    <dbReference type="NCBI Taxonomy" id="2727404"/>
    <lineage>
        <taxon>Eukaryota</taxon>
        <taxon>Viridiplantae</taxon>
        <taxon>Streptophyta</taxon>
        <taxon>Embryophyta</taxon>
        <taxon>Tracheophyta</taxon>
        <taxon>Spermatophyta</taxon>
        <taxon>Magnoliopsida</taxon>
        <taxon>eudicotyledons</taxon>
        <taxon>Gunneridae</taxon>
        <taxon>Pentapetalae</taxon>
        <taxon>asterids</taxon>
        <taxon>lamiids</taxon>
        <taxon>Lamiales</taxon>
        <taxon>Pedaliaceae</taxon>
        <taxon>Sesamum</taxon>
    </lineage>
</organism>
<accession>A0AAE1W2G8</accession>
<dbReference type="SUPFAM" id="SSF110836">
    <property type="entry name" value="Hypothetical protein SAV1430"/>
    <property type="match status" value="1"/>
</dbReference>
<dbReference type="Pfam" id="PF08712">
    <property type="entry name" value="Nfu_N"/>
    <property type="match status" value="1"/>
</dbReference>
<keyword evidence="4" id="KW-1185">Reference proteome</keyword>
<dbReference type="PANTHER" id="PTHR11178">
    <property type="entry name" value="IRON-SULFUR CLUSTER SCAFFOLD PROTEIN NFU-RELATED"/>
    <property type="match status" value="1"/>
</dbReference>
<evidence type="ECO:0000313" key="4">
    <source>
        <dbReference type="Proteomes" id="UP001289374"/>
    </source>
</evidence>
<comment type="caution">
    <text evidence="3">The sequence shown here is derived from an EMBL/GenBank/DDBJ whole genome shotgun (WGS) entry which is preliminary data.</text>
</comment>
<sequence length="174" mass="19344">MMKSLGRLVRRALLVSSNNGGSLSKPFNSRNQPRGAYLFRRFLFSSSSSSSSGLSDLISLKSSLGRSQWNHFQGQRRSMFIQTQSTPNPASLMFYPGKPVMEAGSVDFPNARSAMSSLWQRLCLELMVVKLSPLESVYNYGEDGLNFELDLTLCSNFSIGFLETVLPRLIANTL</sequence>
<name>A0AAE1W2G8_9LAMI</name>
<feature type="domain" description="Scaffold protein Nfu/NifU N-terminal" evidence="2">
    <location>
        <begin position="81"/>
        <end position="141"/>
    </location>
</feature>
<dbReference type="AlphaFoldDB" id="A0AAE1W2G8"/>
<dbReference type="Proteomes" id="UP001289374">
    <property type="component" value="Unassembled WGS sequence"/>
</dbReference>
<reference evidence="3" key="2">
    <citation type="journal article" date="2024" name="Plant">
        <title>Genomic evolution and insights into agronomic trait innovations of Sesamum species.</title>
        <authorList>
            <person name="Miao H."/>
            <person name="Wang L."/>
            <person name="Qu L."/>
            <person name="Liu H."/>
            <person name="Sun Y."/>
            <person name="Le M."/>
            <person name="Wang Q."/>
            <person name="Wei S."/>
            <person name="Zheng Y."/>
            <person name="Lin W."/>
            <person name="Duan Y."/>
            <person name="Cao H."/>
            <person name="Xiong S."/>
            <person name="Wang X."/>
            <person name="Wei L."/>
            <person name="Li C."/>
            <person name="Ma Q."/>
            <person name="Ju M."/>
            <person name="Zhao R."/>
            <person name="Li G."/>
            <person name="Mu C."/>
            <person name="Tian Q."/>
            <person name="Mei H."/>
            <person name="Zhang T."/>
            <person name="Gao T."/>
            <person name="Zhang H."/>
        </authorList>
    </citation>
    <scope>NUCLEOTIDE SEQUENCE</scope>
    <source>
        <strain evidence="3">K16</strain>
    </source>
</reference>
<dbReference type="InterPro" id="IPR014824">
    <property type="entry name" value="Nfu/NifU_N"/>
</dbReference>
<dbReference type="Gene3D" id="3.30.1370.70">
    <property type="entry name" value="Scaffold protein Nfu/NifU, N-terminal domain"/>
    <property type="match status" value="1"/>
</dbReference>
<dbReference type="InterPro" id="IPR036498">
    <property type="entry name" value="Nfu/NifU_N_sf"/>
</dbReference>
<evidence type="ECO:0000313" key="3">
    <source>
        <dbReference type="EMBL" id="KAK4385513.1"/>
    </source>
</evidence>